<organism evidence="2 3">
    <name type="scientific">Ammoniphilus oxalaticus</name>
    <dbReference type="NCBI Taxonomy" id="66863"/>
    <lineage>
        <taxon>Bacteria</taxon>
        <taxon>Bacillati</taxon>
        <taxon>Bacillota</taxon>
        <taxon>Bacilli</taxon>
        <taxon>Bacillales</taxon>
        <taxon>Paenibacillaceae</taxon>
        <taxon>Aneurinibacillus group</taxon>
        <taxon>Ammoniphilus</taxon>
    </lineage>
</organism>
<evidence type="ECO:0000313" key="2">
    <source>
        <dbReference type="EMBL" id="RKD25142.1"/>
    </source>
</evidence>
<dbReference type="AlphaFoldDB" id="A0A419SMC8"/>
<evidence type="ECO:0000259" key="1">
    <source>
        <dbReference type="PROSITE" id="PS50965"/>
    </source>
</evidence>
<keyword evidence="3" id="KW-1185">Reference proteome</keyword>
<dbReference type="Pfam" id="PF08378">
    <property type="entry name" value="NERD"/>
    <property type="match status" value="1"/>
</dbReference>
<reference evidence="2 3" key="1">
    <citation type="submission" date="2016-08" db="EMBL/GenBank/DDBJ databases">
        <title>Novel Firmicute Genomes.</title>
        <authorList>
            <person name="Poppleton D.I."/>
            <person name="Gribaldo S."/>
        </authorList>
    </citation>
    <scope>NUCLEOTIDE SEQUENCE [LARGE SCALE GENOMIC DNA]</scope>
    <source>
        <strain evidence="2 3">RAOx-1</strain>
    </source>
</reference>
<dbReference type="EMBL" id="MCHY01000007">
    <property type="protein sequence ID" value="RKD25142.1"/>
    <property type="molecule type" value="Genomic_DNA"/>
</dbReference>
<protein>
    <submittedName>
        <fullName evidence="2">Nuclease</fullName>
    </submittedName>
</protein>
<dbReference type="Proteomes" id="UP000284219">
    <property type="component" value="Unassembled WGS sequence"/>
</dbReference>
<proteinExistence type="predicted"/>
<feature type="domain" description="NERD" evidence="1">
    <location>
        <begin position="37"/>
        <end position="147"/>
    </location>
</feature>
<accession>A0A419SMC8</accession>
<comment type="caution">
    <text evidence="2">The sequence shown here is derived from an EMBL/GenBank/DDBJ whole genome shotgun (WGS) entry which is preliminary data.</text>
</comment>
<gene>
    <name evidence="2" type="ORF">BEP19_03665</name>
</gene>
<dbReference type="PROSITE" id="PS50965">
    <property type="entry name" value="NERD"/>
    <property type="match status" value="1"/>
</dbReference>
<name>A0A419SMC8_9BACL</name>
<dbReference type="OrthoDB" id="2164794at2"/>
<sequence>MLYKPRTKPSELSLLKALDTRMNLSEQDKQHLANMAKGYEGECLFDARAALLQNECFILNDLLLPYNNSVFQIDSLILLSDALYLIEVKNFSGDFYYEHEKWYRTPHSELADPLLQLGRSESLLRRLLKDLGCRIPLTTLVVFINPEFTLYQAPRNKPFILPTQLNSFFRRLDRLPSKLTDSHRQLASRLAQLHLTESPYQRLPTYEFDQLNKGISCPQCLTLGVVMDRNDAICLRCGHIEPIDAAILRCVKEFQLLFPEQKISTNRIHDWCKVIESKRTIRRVLSQNFMKVGVRQWTYYE</sequence>
<evidence type="ECO:0000313" key="3">
    <source>
        <dbReference type="Proteomes" id="UP000284219"/>
    </source>
</evidence>
<dbReference type="InterPro" id="IPR011528">
    <property type="entry name" value="NERD"/>
</dbReference>